<dbReference type="Gene3D" id="3.40.50.300">
    <property type="entry name" value="P-loop containing nucleotide triphosphate hydrolases"/>
    <property type="match status" value="1"/>
</dbReference>
<reference evidence="2" key="1">
    <citation type="submission" date="2021-04" db="EMBL/GenBank/DDBJ databases">
        <authorList>
            <person name="Zhang D.-C."/>
        </authorList>
    </citation>
    <scope>NUCLEOTIDE SEQUENCE</scope>
    <source>
        <strain evidence="2">CGMCC 1.15697</strain>
    </source>
</reference>
<dbReference type="EMBL" id="JAGMWN010000001">
    <property type="protein sequence ID" value="MBP5856126.1"/>
    <property type="molecule type" value="Genomic_DNA"/>
</dbReference>
<dbReference type="Proteomes" id="UP000672602">
    <property type="component" value="Unassembled WGS sequence"/>
</dbReference>
<dbReference type="Gene3D" id="1.10.8.60">
    <property type="match status" value="1"/>
</dbReference>
<sequence>MDDRARTPRQLPLDLPHRPARGRDDFLLAPCNDEAVRWIDLWPSWPAPALVLHGPGGCGKTHLLNVWATRADAPVWEAGELAVEDLDRRLGAAMAVAVDHADTLASEDRAEAGDALFHLYNMMRERGGHLLLAAREAPARWAFGRADLRSRLAAAPAVGLGAPDDALLAAVLTKLFGDRQLPVGPEVIRYLTARMPRTFAAAGTIVADLDRLALAERRRVTTALARRVLDEEDRRTE</sequence>
<dbReference type="GO" id="GO:0003688">
    <property type="term" value="F:DNA replication origin binding"/>
    <property type="evidence" value="ECO:0007669"/>
    <property type="project" value="TreeGrafter"/>
</dbReference>
<dbReference type="GO" id="GO:0005886">
    <property type="term" value="C:plasma membrane"/>
    <property type="evidence" value="ECO:0007669"/>
    <property type="project" value="TreeGrafter"/>
</dbReference>
<name>A0A8J7UZW9_9PROT</name>
<dbReference type="InterPro" id="IPR027417">
    <property type="entry name" value="P-loop_NTPase"/>
</dbReference>
<evidence type="ECO:0000313" key="3">
    <source>
        <dbReference type="Proteomes" id="UP000672602"/>
    </source>
</evidence>
<evidence type="ECO:0000313" key="2">
    <source>
        <dbReference type="EMBL" id="MBP5856126.1"/>
    </source>
</evidence>
<dbReference type="SUPFAM" id="SSF52540">
    <property type="entry name" value="P-loop containing nucleoside triphosphate hydrolases"/>
    <property type="match status" value="1"/>
</dbReference>
<dbReference type="InterPro" id="IPR055199">
    <property type="entry name" value="Hda_lid"/>
</dbReference>
<dbReference type="PANTHER" id="PTHR30050">
    <property type="entry name" value="CHROMOSOMAL REPLICATION INITIATOR PROTEIN DNAA"/>
    <property type="match status" value="1"/>
</dbReference>
<comment type="caution">
    <text evidence="2">The sequence shown here is derived from an EMBL/GenBank/DDBJ whole genome shotgun (WGS) entry which is preliminary data.</text>
</comment>
<dbReference type="RefSeq" id="WP_210680831.1">
    <property type="nucleotide sequence ID" value="NZ_JAGMWN010000001.1"/>
</dbReference>
<evidence type="ECO:0000259" key="1">
    <source>
        <dbReference type="Pfam" id="PF22688"/>
    </source>
</evidence>
<gene>
    <name evidence="2" type="ORF">KAJ83_03835</name>
</gene>
<dbReference type="GO" id="GO:0006270">
    <property type="term" value="P:DNA replication initiation"/>
    <property type="evidence" value="ECO:0007669"/>
    <property type="project" value="TreeGrafter"/>
</dbReference>
<organism evidence="2 3">
    <name type="scientific">Marivibrio halodurans</name>
    <dbReference type="NCBI Taxonomy" id="2039722"/>
    <lineage>
        <taxon>Bacteria</taxon>
        <taxon>Pseudomonadati</taxon>
        <taxon>Pseudomonadota</taxon>
        <taxon>Alphaproteobacteria</taxon>
        <taxon>Rhodospirillales</taxon>
        <taxon>Rhodospirillaceae</taxon>
        <taxon>Marivibrio</taxon>
    </lineage>
</organism>
<feature type="domain" description="Hda lid" evidence="1">
    <location>
        <begin position="176"/>
        <end position="229"/>
    </location>
</feature>
<accession>A0A8J7UZW9</accession>
<dbReference type="PANTHER" id="PTHR30050:SF5">
    <property type="entry name" value="DNAA REGULATORY INACTIVATOR HDA"/>
    <property type="match status" value="1"/>
</dbReference>
<dbReference type="AlphaFoldDB" id="A0A8J7UZW9"/>
<protein>
    <submittedName>
        <fullName evidence="2">DNA replication protein</fullName>
    </submittedName>
</protein>
<proteinExistence type="predicted"/>
<keyword evidence="3" id="KW-1185">Reference proteome</keyword>
<dbReference type="Pfam" id="PF22688">
    <property type="entry name" value="Hda_lid"/>
    <property type="match status" value="1"/>
</dbReference>